<dbReference type="OrthoDB" id="7924599at2"/>
<accession>A0A3S4ZYN2</accession>
<reference evidence="1 2" key="1">
    <citation type="submission" date="2018-12" db="EMBL/GenBank/DDBJ databases">
        <authorList>
            <consortium name="Pathogen Informatics"/>
        </authorList>
    </citation>
    <scope>NUCLEOTIDE SEQUENCE [LARGE SCALE GENOMIC DNA]</scope>
    <source>
        <strain evidence="1 2">NCTC12905</strain>
    </source>
</reference>
<name>A0A3S4ZYN2_BARVI</name>
<organism evidence="1 2">
    <name type="scientific">Bartonella vinsonii</name>
    <name type="common">Rochalimaea vinsonii</name>
    <dbReference type="NCBI Taxonomy" id="33047"/>
    <lineage>
        <taxon>Bacteria</taxon>
        <taxon>Pseudomonadati</taxon>
        <taxon>Pseudomonadota</taxon>
        <taxon>Alphaproteobacteria</taxon>
        <taxon>Hyphomicrobiales</taxon>
        <taxon>Bartonellaceae</taxon>
        <taxon>Bartonella</taxon>
    </lineage>
</organism>
<dbReference type="RefSeq" id="WP_126601903.1">
    <property type="nucleotide sequence ID" value="NZ_LR134529.1"/>
</dbReference>
<dbReference type="EMBL" id="LR134529">
    <property type="protein sequence ID" value="VEJ44469.1"/>
    <property type="molecule type" value="Genomic_DNA"/>
</dbReference>
<evidence type="ECO:0000313" key="1">
    <source>
        <dbReference type="EMBL" id="VEJ44469.1"/>
    </source>
</evidence>
<dbReference type="AlphaFoldDB" id="A0A3S4ZYN2"/>
<sequence length="94" mass="10750">MCLFSTHSKNAKIKKRIAQLKNELSSTSPWHSNNSSFETISDTLDTWKQKGQHALYHLNEHATQWKKKAKENPKKTIALAASIVLASFLLMRKN</sequence>
<dbReference type="Proteomes" id="UP000274201">
    <property type="component" value="Chromosome"/>
</dbReference>
<proteinExistence type="predicted"/>
<evidence type="ECO:0000313" key="2">
    <source>
        <dbReference type="Proteomes" id="UP000274201"/>
    </source>
</evidence>
<gene>
    <name evidence="1" type="ORF">NCTC12905_00105</name>
</gene>
<protein>
    <submittedName>
        <fullName evidence="1">Uncharacterized protein</fullName>
    </submittedName>
</protein>